<accession>D7M038</accession>
<feature type="transmembrane region" description="Helical" evidence="1">
    <location>
        <begin position="262"/>
        <end position="279"/>
    </location>
</feature>
<dbReference type="KEGG" id="aly:9310078"/>
<dbReference type="Gramene" id="scaffold_602167.1">
    <property type="protein sequence ID" value="scaffold_602167.1"/>
    <property type="gene ID" value="scaffold_602167.1"/>
</dbReference>
<keyword evidence="1" id="KW-0812">Transmembrane</keyword>
<gene>
    <name evidence="2" type="ORF">ARALYDRAFT_910110</name>
</gene>
<dbReference type="AlphaFoldDB" id="D7M038"/>
<protein>
    <submittedName>
        <fullName evidence="2">Predicted protein</fullName>
    </submittedName>
</protein>
<evidence type="ECO:0000313" key="3">
    <source>
        <dbReference type="Proteomes" id="UP000008694"/>
    </source>
</evidence>
<dbReference type="HOGENOM" id="CLU_076454_0_0_1"/>
<organism evidence="3">
    <name type="scientific">Arabidopsis lyrata subsp. lyrata</name>
    <name type="common">Lyre-leaved rock-cress</name>
    <dbReference type="NCBI Taxonomy" id="81972"/>
    <lineage>
        <taxon>Eukaryota</taxon>
        <taxon>Viridiplantae</taxon>
        <taxon>Streptophyta</taxon>
        <taxon>Embryophyta</taxon>
        <taxon>Tracheophyta</taxon>
        <taxon>Spermatophyta</taxon>
        <taxon>Magnoliopsida</taxon>
        <taxon>eudicotyledons</taxon>
        <taxon>Gunneridae</taxon>
        <taxon>Pentapetalae</taxon>
        <taxon>rosids</taxon>
        <taxon>malvids</taxon>
        <taxon>Brassicales</taxon>
        <taxon>Brassicaceae</taxon>
        <taxon>Camelineae</taxon>
        <taxon>Arabidopsis</taxon>
    </lineage>
</organism>
<dbReference type="EMBL" id="GL348718">
    <property type="protein sequence ID" value="EFH48211.1"/>
    <property type="molecule type" value="Genomic_DNA"/>
</dbReference>
<keyword evidence="1" id="KW-1133">Transmembrane helix</keyword>
<feature type="transmembrane region" description="Helical" evidence="1">
    <location>
        <begin position="139"/>
        <end position="160"/>
    </location>
</feature>
<dbReference type="OrthoDB" id="1110251at2759"/>
<feature type="transmembrane region" description="Helical" evidence="1">
    <location>
        <begin position="172"/>
        <end position="195"/>
    </location>
</feature>
<sequence length="357" mass="40478">MGIPESTALGWPLFTSVGDFHGRQLRWRFHLVLVVLNSIGNNIDLLLTKMVWCGGVGDKLLGLMEFLITNRSVGLSTAMGYAAMDVASLLMHESQQVSLFRRVSYGYLVLVIVMGLSGSEGHENLEMMMSLLTNSWLGLFQLLVSTTVADVITFFVVRVFSPPSRGVLVRVMTMWFIHGVFLGMLGVFGLATIIVDSDLVKICNPRCIWDPGITSKAFVVKISNDVYGVECTIGWAYTGIKPNFLLRAMAPIWTNWYRNVEIIKLITGATGLFYVMWSFKQRMPIRHLYHTRVRWLLKKEHIMYCNMIASKAYGKEASLNSLLRLCHLQHMAHKFAYVINCHCKVLYWHCMVVIPIV</sequence>
<dbReference type="STRING" id="81972.D7M038"/>
<evidence type="ECO:0000256" key="1">
    <source>
        <dbReference type="SAM" id="Phobius"/>
    </source>
</evidence>
<keyword evidence="3" id="KW-1185">Reference proteome</keyword>
<name>D7M038_ARALL</name>
<feature type="transmembrane region" description="Helical" evidence="1">
    <location>
        <begin position="103"/>
        <end position="119"/>
    </location>
</feature>
<reference evidence="3" key="1">
    <citation type="journal article" date="2011" name="Nat. Genet.">
        <title>The Arabidopsis lyrata genome sequence and the basis of rapid genome size change.</title>
        <authorList>
            <person name="Hu T.T."/>
            <person name="Pattyn P."/>
            <person name="Bakker E.G."/>
            <person name="Cao J."/>
            <person name="Cheng J.-F."/>
            <person name="Clark R.M."/>
            <person name="Fahlgren N."/>
            <person name="Fawcett J.A."/>
            <person name="Grimwood J."/>
            <person name="Gundlach H."/>
            <person name="Haberer G."/>
            <person name="Hollister J.D."/>
            <person name="Ossowski S."/>
            <person name="Ottilar R.P."/>
            <person name="Salamov A.A."/>
            <person name="Schneeberger K."/>
            <person name="Spannagl M."/>
            <person name="Wang X."/>
            <person name="Yang L."/>
            <person name="Nasrallah M.E."/>
            <person name="Bergelson J."/>
            <person name="Carrington J.C."/>
            <person name="Gaut B.S."/>
            <person name="Schmutz J."/>
            <person name="Mayer K.F.X."/>
            <person name="Van de Peer Y."/>
            <person name="Grigoriev I.V."/>
            <person name="Nordborg M."/>
            <person name="Weigel D."/>
            <person name="Guo Y.-L."/>
        </authorList>
    </citation>
    <scope>NUCLEOTIDE SEQUENCE [LARGE SCALE GENOMIC DNA]</scope>
    <source>
        <strain evidence="3">cv. MN47</strain>
    </source>
</reference>
<keyword evidence="1" id="KW-0472">Membrane</keyword>
<evidence type="ECO:0000313" key="2">
    <source>
        <dbReference type="EMBL" id="EFH48211.1"/>
    </source>
</evidence>
<proteinExistence type="predicted"/>
<dbReference type="Proteomes" id="UP000008694">
    <property type="component" value="Unassembled WGS sequence"/>
</dbReference>